<feature type="region of interest" description="Disordered" evidence="1">
    <location>
        <begin position="600"/>
        <end position="665"/>
    </location>
</feature>
<feature type="region of interest" description="Disordered" evidence="1">
    <location>
        <begin position="498"/>
        <end position="562"/>
    </location>
</feature>
<gene>
    <name evidence="2" type="ORF">OE88DRAFT_1739060</name>
</gene>
<evidence type="ECO:0000313" key="3">
    <source>
        <dbReference type="Proteomes" id="UP000305948"/>
    </source>
</evidence>
<feature type="region of interest" description="Disordered" evidence="1">
    <location>
        <begin position="131"/>
        <end position="158"/>
    </location>
</feature>
<feature type="region of interest" description="Disordered" evidence="1">
    <location>
        <begin position="71"/>
        <end position="113"/>
    </location>
</feature>
<feature type="compositionally biased region" description="Low complexity" evidence="1">
    <location>
        <begin position="600"/>
        <end position="612"/>
    </location>
</feature>
<organism evidence="2 3">
    <name type="scientific">Heliocybe sulcata</name>
    <dbReference type="NCBI Taxonomy" id="5364"/>
    <lineage>
        <taxon>Eukaryota</taxon>
        <taxon>Fungi</taxon>
        <taxon>Dikarya</taxon>
        <taxon>Basidiomycota</taxon>
        <taxon>Agaricomycotina</taxon>
        <taxon>Agaricomycetes</taxon>
        <taxon>Gloeophyllales</taxon>
        <taxon>Gloeophyllaceae</taxon>
        <taxon>Heliocybe</taxon>
    </lineage>
</organism>
<keyword evidence="3" id="KW-1185">Reference proteome</keyword>
<accession>A0A5C3MPZ1</accession>
<feature type="compositionally biased region" description="Basic and acidic residues" evidence="1">
    <location>
        <begin position="523"/>
        <end position="555"/>
    </location>
</feature>
<dbReference type="OrthoDB" id="3225203at2759"/>
<evidence type="ECO:0000256" key="1">
    <source>
        <dbReference type="SAM" id="MobiDB-lite"/>
    </source>
</evidence>
<name>A0A5C3MPZ1_9AGAM</name>
<sequence length="734" mass="81337">MGPPPAIVIPLAIRFVPYDQWLVTHISASWKTKQVKQYILSKCLPFSSYVRAQAPEPPQPRSLSPITFASVSASRSRRSLDQRSVTSASAKGDDEGEDEFDEEDEDDADDVFPMDQNKYVRPTRDHYHNTAFANARPSAPDKPPPPTKSTRQSRADSRGVYHHSHFSLLTFSTSHLLEDDYTISWYRLRPYELLEMHLAGAIIRLHRDTLFKYIEPYFECKVKTLRVVHKETRPDVDKEKERERDRGKGKEKESNQISSQTSSSSSTRIRSTQSDPSHPLPLRKSKIEWREKWIIIRHGILRLCKDRGDSSSSQAFPLTALRSLRGSEHLQNASNGVPSRGKGETIVCAKFKQASSTHAFPSHSYSSSSFAGTSPGASGRGLYTDEYGRRGSAGRLGMSYDGIAEEREDQRRGGKEDVWIILDMIDEYAYTSLLRILHRHAPNSLSSSFLPSQSDSASSVLYPEWRVNLVGRARKVGMGDLGPVLEWVLLGDESKNQHKRRSASWNAPDAEENEDEEEEPESEKEWEHWAGDLERQRRVRTESKKELYSSYERDAPASPPLPPMRVFSPPPSSSVFASGSHSGVGGPFTERGAMAMGRTTTTSTVTAGGRVRSTTVSVPSGAKPPSSSHGKGPALKLSLFGGGSGRDGEGVRYEWKPGEDKDVPAGLRHATSLENVRGSEGWDGRTLHSAVEAGPRIGGGKKKRLGLVRGISVRAGAERLVKGLDSALDFVEGK</sequence>
<protein>
    <submittedName>
        <fullName evidence="2">Uncharacterized protein</fullName>
    </submittedName>
</protein>
<evidence type="ECO:0000313" key="2">
    <source>
        <dbReference type="EMBL" id="TFK47030.1"/>
    </source>
</evidence>
<dbReference type="EMBL" id="ML213526">
    <property type="protein sequence ID" value="TFK47030.1"/>
    <property type="molecule type" value="Genomic_DNA"/>
</dbReference>
<proteinExistence type="predicted"/>
<feature type="compositionally biased region" description="Low complexity" evidence="1">
    <location>
        <begin position="256"/>
        <end position="274"/>
    </location>
</feature>
<feature type="compositionally biased region" description="Acidic residues" evidence="1">
    <location>
        <begin position="94"/>
        <end position="112"/>
    </location>
</feature>
<feature type="compositionally biased region" description="Acidic residues" evidence="1">
    <location>
        <begin position="509"/>
        <end position="522"/>
    </location>
</feature>
<dbReference type="STRING" id="5364.A0A5C3MPZ1"/>
<dbReference type="AlphaFoldDB" id="A0A5C3MPZ1"/>
<feature type="compositionally biased region" description="Basic and acidic residues" evidence="1">
    <location>
        <begin position="646"/>
        <end position="663"/>
    </location>
</feature>
<feature type="compositionally biased region" description="Basic and acidic residues" evidence="1">
    <location>
        <begin position="231"/>
        <end position="254"/>
    </location>
</feature>
<reference evidence="2 3" key="1">
    <citation type="journal article" date="2019" name="Nat. Ecol. Evol.">
        <title>Megaphylogeny resolves global patterns of mushroom evolution.</title>
        <authorList>
            <person name="Varga T."/>
            <person name="Krizsan K."/>
            <person name="Foldi C."/>
            <person name="Dima B."/>
            <person name="Sanchez-Garcia M."/>
            <person name="Sanchez-Ramirez S."/>
            <person name="Szollosi G.J."/>
            <person name="Szarkandi J.G."/>
            <person name="Papp V."/>
            <person name="Albert L."/>
            <person name="Andreopoulos W."/>
            <person name="Angelini C."/>
            <person name="Antonin V."/>
            <person name="Barry K.W."/>
            <person name="Bougher N.L."/>
            <person name="Buchanan P."/>
            <person name="Buyck B."/>
            <person name="Bense V."/>
            <person name="Catcheside P."/>
            <person name="Chovatia M."/>
            <person name="Cooper J."/>
            <person name="Damon W."/>
            <person name="Desjardin D."/>
            <person name="Finy P."/>
            <person name="Geml J."/>
            <person name="Haridas S."/>
            <person name="Hughes K."/>
            <person name="Justo A."/>
            <person name="Karasinski D."/>
            <person name="Kautmanova I."/>
            <person name="Kiss B."/>
            <person name="Kocsube S."/>
            <person name="Kotiranta H."/>
            <person name="LaButti K.M."/>
            <person name="Lechner B.E."/>
            <person name="Liimatainen K."/>
            <person name="Lipzen A."/>
            <person name="Lukacs Z."/>
            <person name="Mihaltcheva S."/>
            <person name="Morgado L.N."/>
            <person name="Niskanen T."/>
            <person name="Noordeloos M.E."/>
            <person name="Ohm R.A."/>
            <person name="Ortiz-Santana B."/>
            <person name="Ovrebo C."/>
            <person name="Racz N."/>
            <person name="Riley R."/>
            <person name="Savchenko A."/>
            <person name="Shiryaev A."/>
            <person name="Soop K."/>
            <person name="Spirin V."/>
            <person name="Szebenyi C."/>
            <person name="Tomsovsky M."/>
            <person name="Tulloss R.E."/>
            <person name="Uehling J."/>
            <person name="Grigoriev I.V."/>
            <person name="Vagvolgyi C."/>
            <person name="Papp T."/>
            <person name="Martin F.M."/>
            <person name="Miettinen O."/>
            <person name="Hibbett D.S."/>
            <person name="Nagy L.G."/>
        </authorList>
    </citation>
    <scope>NUCLEOTIDE SEQUENCE [LARGE SCALE GENOMIC DNA]</scope>
    <source>
        <strain evidence="2 3">OMC1185</strain>
    </source>
</reference>
<feature type="region of interest" description="Disordered" evidence="1">
    <location>
        <begin position="231"/>
        <end position="282"/>
    </location>
</feature>
<dbReference type="Proteomes" id="UP000305948">
    <property type="component" value="Unassembled WGS sequence"/>
</dbReference>